<dbReference type="VEuPathDB" id="GiardiaDB:GL50803_0041687"/>
<dbReference type="VEuPathDB" id="GiardiaDB:DHA2_151880"/>
<dbReference type="Proteomes" id="UP000018040">
    <property type="component" value="Unassembled WGS sequence"/>
</dbReference>
<dbReference type="InterPro" id="IPR017441">
    <property type="entry name" value="Protein_kinase_ATP_BS"/>
</dbReference>
<dbReference type="VEuPathDB" id="GiardiaDB:QR46_4841"/>
<feature type="repeat" description="ANK" evidence="3">
    <location>
        <begin position="905"/>
        <end position="932"/>
    </location>
</feature>
<feature type="repeat" description="ANK" evidence="3">
    <location>
        <begin position="874"/>
        <end position="906"/>
    </location>
</feature>
<proteinExistence type="predicted"/>
<feature type="binding site" evidence="4">
    <location>
        <position position="235"/>
    </location>
    <ligand>
        <name>ATP</name>
        <dbReference type="ChEBI" id="CHEBI:30616"/>
    </ligand>
</feature>
<dbReference type="OrthoDB" id="20872at2759"/>
<dbReference type="InterPro" id="IPR002110">
    <property type="entry name" value="Ankyrin_rpt"/>
</dbReference>
<dbReference type="GO" id="GO:0004674">
    <property type="term" value="F:protein serine/threonine kinase activity"/>
    <property type="evidence" value="ECO:0007669"/>
    <property type="project" value="UniProtKB-KW"/>
</dbReference>
<keyword evidence="7" id="KW-0808">Transferase</keyword>
<dbReference type="SUPFAM" id="SSF48403">
    <property type="entry name" value="Ankyrin repeat"/>
    <property type="match status" value="2"/>
</dbReference>
<dbReference type="VEuPathDB" id="GiardiaDB:GL50581_3224"/>
<dbReference type="VEuPathDB" id="GiardiaDB:GL50803_00101534"/>
<dbReference type="PANTHER" id="PTHR24120:SF4">
    <property type="entry name" value="GH07239P"/>
    <property type="match status" value="1"/>
</dbReference>
<dbReference type="EMBL" id="AHHH01000302">
    <property type="protein sequence ID" value="ESU40157.1"/>
    <property type="molecule type" value="Genomic_DNA"/>
</dbReference>
<dbReference type="VEuPathDB" id="GiardiaDB:QR46_4937"/>
<feature type="repeat" description="ANK" evidence="3">
    <location>
        <begin position="781"/>
        <end position="813"/>
    </location>
</feature>
<dbReference type="InterPro" id="IPR011009">
    <property type="entry name" value="Kinase-like_dom_sf"/>
</dbReference>
<dbReference type="Pfam" id="PF12796">
    <property type="entry name" value="Ank_2"/>
    <property type="match status" value="4"/>
</dbReference>
<dbReference type="AlphaFoldDB" id="V6TPA0"/>
<dbReference type="GO" id="GO:0005524">
    <property type="term" value="F:ATP binding"/>
    <property type="evidence" value="ECO:0007669"/>
    <property type="project" value="UniProtKB-UniRule"/>
</dbReference>
<dbReference type="PROSITE" id="PS50297">
    <property type="entry name" value="ANK_REP_REGION"/>
    <property type="match status" value="3"/>
</dbReference>
<dbReference type="InterPro" id="IPR000719">
    <property type="entry name" value="Prot_kinase_dom"/>
</dbReference>
<protein>
    <submittedName>
        <fullName evidence="7">Serine/threonine protein kinase</fullName>
    </submittedName>
</protein>
<keyword evidence="3" id="KW-0040">ANK repeat</keyword>
<evidence type="ECO:0000256" key="1">
    <source>
        <dbReference type="ARBA" id="ARBA00022741"/>
    </source>
</evidence>
<dbReference type="SMART" id="SM00220">
    <property type="entry name" value="S_TKc"/>
    <property type="match status" value="2"/>
</dbReference>
<feature type="repeat" description="ANK" evidence="3">
    <location>
        <begin position="843"/>
        <end position="875"/>
    </location>
</feature>
<accession>V6TPA0</accession>
<comment type="caution">
    <text evidence="7">The sequence shown here is derived from an EMBL/GenBank/DDBJ whole genome shotgun (WGS) entry which is preliminary data.</text>
</comment>
<gene>
    <name evidence="7" type="ORF">GSB_155429</name>
</gene>
<dbReference type="VEuPathDB" id="GiardiaDB:QR46_2280"/>
<dbReference type="PROSITE" id="PS00108">
    <property type="entry name" value="PROTEIN_KINASE_ST"/>
    <property type="match status" value="2"/>
</dbReference>
<dbReference type="PROSITE" id="PS50088">
    <property type="entry name" value="ANK_REPEAT"/>
    <property type="match status" value="5"/>
</dbReference>
<dbReference type="Gene3D" id="1.10.510.10">
    <property type="entry name" value="Transferase(Phosphotransferase) domain 1"/>
    <property type="match status" value="2"/>
</dbReference>
<feature type="domain" description="Protein kinase" evidence="6">
    <location>
        <begin position="1"/>
        <end position="189"/>
    </location>
</feature>
<feature type="repeat" description="ANK" evidence="3">
    <location>
        <begin position="1052"/>
        <end position="1084"/>
    </location>
</feature>
<dbReference type="InterPro" id="IPR036770">
    <property type="entry name" value="Ankyrin_rpt-contain_sf"/>
</dbReference>
<dbReference type="Gene3D" id="1.25.40.20">
    <property type="entry name" value="Ankyrin repeat-containing domain"/>
    <property type="match status" value="5"/>
</dbReference>
<sequence>YYGDLKEFIAKYRKNRKSIPREVILSILKQLVDALAYIHDPTKADVNGNALPGIIHRDLKPTNMLISEDGDRVVIADFGLCKDAQHDGITFAGSPPYMAPEAFIHRKTGRASDIWAFGVIIYELATLELPSFSQHWEPEKAKEFFVDEWKPDLSAVKDEFIRTILEKIFVLDTEERPTAGDLANLFQTLSTSAAAPPEVSIFTLSELDRCKVQLLGRGAFGKVYAIKDHPNLALKEIYLSGQPDRLVEITKFELEALSRFSHPGVLKYHQVLANGDFLYIIMDRYYGDLKEFIAKYRKNRKSIPREVILSILKQLVDALAYIHDPTKADVNGNALPGIIHRDLKPTNMLISEDGDRVVIADFGLCKDAQHDGITFAGSPPYMAPEAFIHRKTGRASDIWAFGVIIYELATLELPSFSQHWEPEKAKEFFVDEWKPDLSPVKDEFIREVLEKIFILDPAKRPKAKELASLLQASDTSGDKQQVQGTVLETKCMSLETALKDANVRISALERERNIMSVEIDVLKKELEMKSIKIDALEKQFTRITEALEEKTRQLKAEMDQQREEVERWQKELDEALKAANEEIASLRKELTTKSTRVDALKQQLADAINKSDKLYQLVLMKDSSWTPLMCAAFLGDIETAKQHLSDKDKKNSDGDTALMIAARREHENIVELLDPTDWNGVTALMRATDRNDVKAVKALIPFQTKRKADYIKINKLEMYEGTALMVAAVCGNTEVVRLLVEHERDMRDSEGWTALMHAVACGHADCARLLVGKEVGMQDEDGKTALMLAAENNRVDCVKLLLEKESGIQKSNGAISLIMAAARGHAKCTKLLLKKEAGMQNKNGLTALMVAAQKGHTECIKLLLEKEGGMQDVKKQTALMKAANSGHIRCIKLLLENEARMKDEDGRTALAHAARAGHREATELLMEHEKDVTGWTMLMCAAALGDVEMVSQHVTEKGQRDKQSQTALILAAWNRRDEAVRLLMEQEGGTSGWTRLIYGAYLGNVSIVIDNLYEKGQKDIAGMTALMWAALIGHKDCTKLLIDYEGGMQDADGWTALMVATYSNKLDCVRLLVKREKDIKSTHEWNGFLPGTTALDIAESYDRKEIISILSK</sequence>
<keyword evidence="7" id="KW-0723">Serine/threonine-protein kinase</keyword>
<keyword evidence="7" id="KW-0418">Kinase</keyword>
<keyword evidence="2 4" id="KW-0067">ATP-binding</keyword>
<evidence type="ECO:0000259" key="6">
    <source>
        <dbReference type="PROSITE" id="PS50011"/>
    </source>
</evidence>
<evidence type="ECO:0000256" key="4">
    <source>
        <dbReference type="PROSITE-ProRule" id="PRU10141"/>
    </source>
</evidence>
<dbReference type="CDD" id="cd14014">
    <property type="entry name" value="STKc_PknB_like"/>
    <property type="match status" value="1"/>
</dbReference>
<evidence type="ECO:0000256" key="2">
    <source>
        <dbReference type="ARBA" id="ARBA00022840"/>
    </source>
</evidence>
<dbReference type="PROSITE" id="PS50011">
    <property type="entry name" value="PROTEIN_KINASE_DOM"/>
    <property type="match status" value="2"/>
</dbReference>
<name>V6TPA0_GIAIN</name>
<dbReference type="Gene3D" id="3.30.200.20">
    <property type="entry name" value="Phosphorylase Kinase, domain 1"/>
    <property type="match status" value="1"/>
</dbReference>
<keyword evidence="1 4" id="KW-0547">Nucleotide-binding</keyword>
<feature type="domain" description="Protein kinase" evidence="6">
    <location>
        <begin position="209"/>
        <end position="470"/>
    </location>
</feature>
<reference evidence="8" key="1">
    <citation type="submission" date="2012-02" db="EMBL/GenBank/DDBJ databases">
        <title>Genome sequencing of Giardia lamblia Genotypes A2 and B isolates (DH and GS) and comparative analysis with the genomes of Genotypes A1 and E (WB and Pig).</title>
        <authorList>
            <person name="Adam R."/>
            <person name="Dahlstrom E."/>
            <person name="Martens C."/>
            <person name="Bruno D."/>
            <person name="Barbian K."/>
            <person name="Porcella S.F."/>
            <person name="Nash T."/>
        </authorList>
    </citation>
    <scope>NUCLEOTIDE SEQUENCE</scope>
    <source>
        <strain evidence="8">GS</strain>
    </source>
</reference>
<evidence type="ECO:0000313" key="7">
    <source>
        <dbReference type="EMBL" id="ESU40157.1"/>
    </source>
</evidence>
<reference evidence="7 8" key="2">
    <citation type="journal article" date="2013" name="Genome Biol. Evol.">
        <title>Genome sequencing of Giardia lamblia genotypes A2 and B isolates (DH and GS) and comparative analysis with the genomes of genotypes A1 and E (WB and Pig).</title>
        <authorList>
            <person name="Adam R.D."/>
            <person name="Dahlstrom E.W."/>
            <person name="Martens C.A."/>
            <person name="Bruno D.P."/>
            <person name="Barbian K.D."/>
            <person name="Ricklefs S.M."/>
            <person name="Hernandez M.M."/>
            <person name="Narla N.P."/>
            <person name="Patel R.B."/>
            <person name="Porcella S.F."/>
            <person name="Nash T.E."/>
        </authorList>
    </citation>
    <scope>NUCLEOTIDE SEQUENCE [LARGE SCALE GENOMIC DNA]</scope>
    <source>
        <strain evidence="7 8">GS</strain>
    </source>
</reference>
<evidence type="ECO:0000313" key="8">
    <source>
        <dbReference type="Proteomes" id="UP000018040"/>
    </source>
</evidence>
<dbReference type="VEuPathDB" id="GiardiaDB:DHA2_153261"/>
<dbReference type="VEuPathDB" id="GiardiaDB:GL50581_6"/>
<feature type="non-terminal residue" evidence="7">
    <location>
        <position position="1"/>
    </location>
</feature>
<evidence type="ECO:0000256" key="3">
    <source>
        <dbReference type="PROSITE-ProRule" id="PRU00023"/>
    </source>
</evidence>
<feature type="coiled-coil region" evidence="5">
    <location>
        <begin position="491"/>
        <end position="617"/>
    </location>
</feature>
<dbReference type="PROSITE" id="PS00107">
    <property type="entry name" value="PROTEIN_KINASE_ATP"/>
    <property type="match status" value="1"/>
</dbReference>
<dbReference type="SMART" id="SM00248">
    <property type="entry name" value="ANK"/>
    <property type="match status" value="13"/>
</dbReference>
<dbReference type="PANTHER" id="PTHR24120">
    <property type="entry name" value="GH07239P"/>
    <property type="match status" value="1"/>
</dbReference>
<evidence type="ECO:0000256" key="5">
    <source>
        <dbReference type="SAM" id="Coils"/>
    </source>
</evidence>
<dbReference type="InterPro" id="IPR008271">
    <property type="entry name" value="Ser/Thr_kinase_AS"/>
</dbReference>
<keyword evidence="5" id="KW-0175">Coiled coil</keyword>
<dbReference type="Pfam" id="PF00069">
    <property type="entry name" value="Pkinase"/>
    <property type="match status" value="2"/>
</dbReference>
<dbReference type="SUPFAM" id="SSF56112">
    <property type="entry name" value="Protein kinase-like (PK-like)"/>
    <property type="match status" value="2"/>
</dbReference>
<organism evidence="7 8">
    <name type="scientific">Giardia intestinalis</name>
    <name type="common">Giardia lamblia</name>
    <dbReference type="NCBI Taxonomy" id="5741"/>
    <lineage>
        <taxon>Eukaryota</taxon>
        <taxon>Metamonada</taxon>
        <taxon>Diplomonadida</taxon>
        <taxon>Hexamitidae</taxon>
        <taxon>Giardiinae</taxon>
        <taxon>Giardia</taxon>
    </lineage>
</organism>